<reference evidence="9 10" key="1">
    <citation type="submission" date="2017-11" db="EMBL/GenBank/DDBJ databases">
        <title>Genome-resolved metagenomics identifies genetic mobility, metabolic interactions, and unexpected diversity in perchlorate-reducing communities.</title>
        <authorList>
            <person name="Barnum T.P."/>
            <person name="Figueroa I.A."/>
            <person name="Carlstrom C.I."/>
            <person name="Lucas L.N."/>
            <person name="Engelbrektson A.L."/>
            <person name="Coates J.D."/>
        </authorList>
    </citation>
    <scope>NUCLEOTIDE SEQUENCE [LARGE SCALE GENOMIC DNA]</scope>
    <source>
        <strain evidence="9">BM706</strain>
    </source>
</reference>
<evidence type="ECO:0000313" key="9">
    <source>
        <dbReference type="EMBL" id="PLX15294.1"/>
    </source>
</evidence>
<dbReference type="GO" id="GO:0004177">
    <property type="term" value="F:aminopeptidase activity"/>
    <property type="evidence" value="ECO:0007669"/>
    <property type="project" value="UniProtKB-UniRule"/>
</dbReference>
<dbReference type="Pfam" id="PF05343">
    <property type="entry name" value="Peptidase_M42"/>
    <property type="match status" value="1"/>
</dbReference>
<evidence type="ECO:0000256" key="3">
    <source>
        <dbReference type="ARBA" id="ARBA00022670"/>
    </source>
</evidence>
<accession>A0A2N5Z9K9</accession>
<dbReference type="GO" id="GO:0006508">
    <property type="term" value="P:proteolysis"/>
    <property type="evidence" value="ECO:0007669"/>
    <property type="project" value="UniProtKB-KW"/>
</dbReference>
<organism evidence="9 10">
    <name type="scientific">Muiribacterium halophilum</name>
    <dbReference type="NCBI Taxonomy" id="2053465"/>
    <lineage>
        <taxon>Bacteria</taxon>
        <taxon>Candidatus Muiribacteriota</taxon>
        <taxon>Candidatus Muiribacteriia</taxon>
        <taxon>Candidatus Muiribacteriales</taxon>
        <taxon>Candidatus Muiribacteriaceae</taxon>
        <taxon>Candidatus Muiribacterium</taxon>
    </lineage>
</organism>
<protein>
    <submittedName>
        <fullName evidence="9">Aminopeptidase</fullName>
    </submittedName>
</protein>
<evidence type="ECO:0000256" key="4">
    <source>
        <dbReference type="ARBA" id="ARBA00022723"/>
    </source>
</evidence>
<dbReference type="EMBL" id="PKTG01000142">
    <property type="protein sequence ID" value="PLX15294.1"/>
    <property type="molecule type" value="Genomic_DNA"/>
</dbReference>
<dbReference type="GO" id="GO:0046872">
    <property type="term" value="F:metal ion binding"/>
    <property type="evidence" value="ECO:0007669"/>
    <property type="project" value="UniProtKB-UniRule"/>
</dbReference>
<proteinExistence type="inferred from homology"/>
<dbReference type="SUPFAM" id="SSF101821">
    <property type="entry name" value="Aminopeptidase/glucanase lid domain"/>
    <property type="match status" value="1"/>
</dbReference>
<comment type="caution">
    <text evidence="9">The sequence shown here is derived from an EMBL/GenBank/DDBJ whole genome shotgun (WGS) entry which is preliminary data.</text>
</comment>
<dbReference type="PANTHER" id="PTHR32481:SF0">
    <property type="entry name" value="AMINOPEPTIDASE YPDE-RELATED"/>
    <property type="match status" value="1"/>
</dbReference>
<dbReference type="InterPro" id="IPR008007">
    <property type="entry name" value="Peptidase_M42"/>
</dbReference>
<dbReference type="PIRSF" id="PIRSF001123">
    <property type="entry name" value="PepA_GA"/>
    <property type="match status" value="1"/>
</dbReference>
<feature type="active site" description="Proton acceptor" evidence="7">
    <location>
        <position position="201"/>
    </location>
</feature>
<evidence type="ECO:0000256" key="5">
    <source>
        <dbReference type="ARBA" id="ARBA00022801"/>
    </source>
</evidence>
<evidence type="ECO:0000256" key="2">
    <source>
        <dbReference type="ARBA" id="ARBA00022438"/>
    </source>
</evidence>
<feature type="binding site" evidence="8">
    <location>
        <position position="62"/>
    </location>
    <ligand>
        <name>Zn(2+)</name>
        <dbReference type="ChEBI" id="CHEBI:29105"/>
        <label>1</label>
    </ligand>
</feature>
<feature type="binding site" evidence="8">
    <location>
        <position position="170"/>
    </location>
    <ligand>
        <name>Zn(2+)</name>
        <dbReference type="ChEBI" id="CHEBI:29105"/>
        <label>2</label>
    </ligand>
</feature>
<sequence length="349" mass="38779">MKDLKKLVNLTGPAGFENEIADLMFERFKKSKAVKEVKKDRIGNVYGIIPGKTQNKLMIAAHMDEVGFIVSYISDKGFMRFAPLGGYDKKILPNSKVVFKDTKKTVKGVIGLNPPHAGGGDKVVDIKDLFIDTGYDKKELEKLGIKLGSVAVFDTTLDENDNVFIGKGFDDRVGCSVLLHIADNLKVKPDFTIVLAATVQEELGLRGGEVAAKTIRPDYALIFEGTYSMDTPGNRPDDCTSYFGQGPAFTLFDRTMAADRKYVDYVEKIAKKEKIKYQYKQPRNAGGTDAGKIHLMDNGVPCCVMAAPCRYIHSAYTLMHKDDYNAMKKLGVALCKNFKYNDLKKIYGF</sequence>
<dbReference type="Gene3D" id="2.40.30.40">
    <property type="entry name" value="Peptidase M42, domain 2"/>
    <property type="match status" value="1"/>
</dbReference>
<keyword evidence="2 9" id="KW-0031">Aminopeptidase</keyword>
<dbReference type="PANTHER" id="PTHR32481">
    <property type="entry name" value="AMINOPEPTIDASE"/>
    <property type="match status" value="1"/>
</dbReference>
<dbReference type="SUPFAM" id="SSF53187">
    <property type="entry name" value="Zn-dependent exopeptidases"/>
    <property type="match status" value="1"/>
</dbReference>
<evidence type="ECO:0000256" key="1">
    <source>
        <dbReference type="ARBA" id="ARBA00006272"/>
    </source>
</evidence>
<evidence type="ECO:0000256" key="6">
    <source>
        <dbReference type="PIRNR" id="PIRNR001123"/>
    </source>
</evidence>
<comment type="similarity">
    <text evidence="1 6">Belongs to the peptidase M42 family.</text>
</comment>
<dbReference type="AlphaFoldDB" id="A0A2N5Z9K9"/>
<feature type="binding site" evidence="8">
    <location>
        <position position="202"/>
    </location>
    <ligand>
        <name>Zn(2+)</name>
        <dbReference type="ChEBI" id="CHEBI:29105"/>
        <label>2</label>
    </ligand>
</feature>
<feature type="binding site" evidence="8">
    <location>
        <position position="313"/>
    </location>
    <ligand>
        <name>Zn(2+)</name>
        <dbReference type="ChEBI" id="CHEBI:29105"/>
        <label>2</label>
    </ligand>
</feature>
<evidence type="ECO:0000313" key="10">
    <source>
        <dbReference type="Proteomes" id="UP000234857"/>
    </source>
</evidence>
<comment type="cofactor">
    <cofactor evidence="8">
        <name>a divalent metal cation</name>
        <dbReference type="ChEBI" id="CHEBI:60240"/>
    </cofactor>
    <text evidence="8">Binds 2 divalent metal cations per subunit.</text>
</comment>
<dbReference type="Gene3D" id="3.40.630.10">
    <property type="entry name" value="Zn peptidases"/>
    <property type="match status" value="1"/>
</dbReference>
<gene>
    <name evidence="9" type="ORF">C0601_13335</name>
</gene>
<evidence type="ECO:0000256" key="8">
    <source>
        <dbReference type="PIRSR" id="PIRSR001123-2"/>
    </source>
</evidence>
<keyword evidence="4 8" id="KW-0479">Metal-binding</keyword>
<feature type="binding site" evidence="8">
    <location>
        <position position="224"/>
    </location>
    <ligand>
        <name>Zn(2+)</name>
        <dbReference type="ChEBI" id="CHEBI:29105"/>
        <label>1</label>
    </ligand>
</feature>
<keyword evidence="3" id="KW-0645">Protease</keyword>
<name>A0A2N5Z9K9_MUIH1</name>
<dbReference type="Proteomes" id="UP000234857">
    <property type="component" value="Unassembled WGS sequence"/>
</dbReference>
<dbReference type="InterPro" id="IPR023367">
    <property type="entry name" value="Peptidase_M42_dom2"/>
</dbReference>
<evidence type="ECO:0000256" key="7">
    <source>
        <dbReference type="PIRSR" id="PIRSR001123-1"/>
    </source>
</evidence>
<dbReference type="InterPro" id="IPR051464">
    <property type="entry name" value="Peptidase_M42_aminopept"/>
</dbReference>
<feature type="binding site" evidence="8">
    <location>
        <position position="170"/>
    </location>
    <ligand>
        <name>Zn(2+)</name>
        <dbReference type="ChEBI" id="CHEBI:29105"/>
        <label>1</label>
    </ligand>
</feature>
<keyword evidence="5" id="KW-0378">Hydrolase</keyword>